<organism evidence="3 4">
    <name type="scientific">Hymenobacter aranciens</name>
    <dbReference type="NCBI Taxonomy" id="3063996"/>
    <lineage>
        <taxon>Bacteria</taxon>
        <taxon>Pseudomonadati</taxon>
        <taxon>Bacteroidota</taxon>
        <taxon>Cytophagia</taxon>
        <taxon>Cytophagales</taxon>
        <taxon>Hymenobacteraceae</taxon>
        <taxon>Hymenobacter</taxon>
    </lineage>
</organism>
<keyword evidence="2" id="KW-0472">Membrane</keyword>
<feature type="region of interest" description="Disordered" evidence="1">
    <location>
        <begin position="87"/>
        <end position="118"/>
    </location>
</feature>
<evidence type="ECO:0000256" key="1">
    <source>
        <dbReference type="SAM" id="MobiDB-lite"/>
    </source>
</evidence>
<name>A0ABT9B6T1_9BACT</name>
<dbReference type="EMBL" id="JAUQSY010000001">
    <property type="protein sequence ID" value="MDO7873505.1"/>
    <property type="molecule type" value="Genomic_DNA"/>
</dbReference>
<keyword evidence="4" id="KW-1185">Reference proteome</keyword>
<feature type="compositionally biased region" description="Polar residues" evidence="1">
    <location>
        <begin position="87"/>
        <end position="96"/>
    </location>
</feature>
<accession>A0ABT9B6T1</accession>
<comment type="caution">
    <text evidence="3">The sequence shown here is derived from an EMBL/GenBank/DDBJ whole genome shotgun (WGS) entry which is preliminary data.</text>
</comment>
<evidence type="ECO:0000256" key="2">
    <source>
        <dbReference type="SAM" id="Phobius"/>
    </source>
</evidence>
<keyword evidence="2" id="KW-0812">Transmembrane</keyword>
<dbReference type="Proteomes" id="UP001176429">
    <property type="component" value="Unassembled WGS sequence"/>
</dbReference>
<feature type="transmembrane region" description="Helical" evidence="2">
    <location>
        <begin position="21"/>
        <end position="40"/>
    </location>
</feature>
<protein>
    <submittedName>
        <fullName evidence="3">Uncharacterized protein</fullName>
    </submittedName>
</protein>
<sequence>MPQPLLRRLEKRLAAWRWQRAAVLAGVSLGLALLLVVYLFGGDRFFGRLFSAFFVFFWLLALAYYAIIPFVTWASSAWFGRGWQTAAAPTSASPRRTTPAPARHSNSPAASRRPEPKR</sequence>
<feature type="transmembrane region" description="Helical" evidence="2">
    <location>
        <begin position="52"/>
        <end position="74"/>
    </location>
</feature>
<reference evidence="3" key="1">
    <citation type="submission" date="2023-07" db="EMBL/GenBank/DDBJ databases">
        <authorList>
            <person name="Kim M.K."/>
        </authorList>
    </citation>
    <scope>NUCLEOTIDE SEQUENCE</scope>
    <source>
        <strain evidence="3">ASUV-10-1</strain>
    </source>
</reference>
<gene>
    <name evidence="3" type="ORF">Q5H93_02090</name>
</gene>
<evidence type="ECO:0000313" key="4">
    <source>
        <dbReference type="Proteomes" id="UP001176429"/>
    </source>
</evidence>
<proteinExistence type="predicted"/>
<dbReference type="RefSeq" id="WP_305004820.1">
    <property type="nucleotide sequence ID" value="NZ_JAUQSY010000001.1"/>
</dbReference>
<keyword evidence="2" id="KW-1133">Transmembrane helix</keyword>
<evidence type="ECO:0000313" key="3">
    <source>
        <dbReference type="EMBL" id="MDO7873505.1"/>
    </source>
</evidence>